<feature type="region of interest" description="Disordered" evidence="1">
    <location>
        <begin position="51"/>
        <end position="130"/>
    </location>
</feature>
<feature type="compositionally biased region" description="Low complexity" evidence="1">
    <location>
        <begin position="63"/>
        <end position="73"/>
    </location>
</feature>
<protein>
    <submittedName>
        <fullName evidence="2">Uncharacterized protein</fullName>
    </submittedName>
</protein>
<evidence type="ECO:0000313" key="2">
    <source>
        <dbReference type="EMBL" id="JAS65052.1"/>
    </source>
</evidence>
<dbReference type="EMBL" id="GECZ01004717">
    <property type="protein sequence ID" value="JAS65052.1"/>
    <property type="molecule type" value="Transcribed_RNA"/>
</dbReference>
<feature type="compositionally biased region" description="Low complexity" evidence="1">
    <location>
        <begin position="86"/>
        <end position="100"/>
    </location>
</feature>
<organism evidence="2">
    <name type="scientific">Cuerna arida</name>
    <dbReference type="NCBI Taxonomy" id="1464854"/>
    <lineage>
        <taxon>Eukaryota</taxon>
        <taxon>Metazoa</taxon>
        <taxon>Ecdysozoa</taxon>
        <taxon>Arthropoda</taxon>
        <taxon>Hexapoda</taxon>
        <taxon>Insecta</taxon>
        <taxon>Pterygota</taxon>
        <taxon>Neoptera</taxon>
        <taxon>Paraneoptera</taxon>
        <taxon>Hemiptera</taxon>
        <taxon>Auchenorrhyncha</taxon>
        <taxon>Membracoidea</taxon>
        <taxon>Cicadellidae</taxon>
        <taxon>Cicadellinae</taxon>
        <taxon>Proconiini</taxon>
        <taxon>Cuerna</taxon>
    </lineage>
</organism>
<gene>
    <name evidence="2" type="ORF">g.7709</name>
</gene>
<evidence type="ECO:0000256" key="1">
    <source>
        <dbReference type="SAM" id="MobiDB-lite"/>
    </source>
</evidence>
<feature type="non-terminal residue" evidence="2">
    <location>
        <position position="250"/>
    </location>
</feature>
<accession>A0A1B6GRI8</accession>
<proteinExistence type="predicted"/>
<reference evidence="2" key="1">
    <citation type="submission" date="2015-11" db="EMBL/GenBank/DDBJ databases">
        <title>De novo transcriptome assembly of four potential Pierce s Disease insect vectors from Arizona vineyards.</title>
        <authorList>
            <person name="Tassone E.E."/>
        </authorList>
    </citation>
    <scope>NUCLEOTIDE SEQUENCE</scope>
</reference>
<name>A0A1B6GRI8_9HEMI</name>
<sequence>MFQNFVSDDLQNKCKKCKCWKIVNVCRKMSKNSFDNDFNLSWPGLNSSKTKGVLQKRQTKYQSVSKVSNVSTKSEGRNTKTTSKQNINTNLTSNKSSLNNPCSSEDQRELPPTMKHQPSKDLGSYSSTNNLDVAPTKSNVIVDICGYWNRIEEFNKHYYQNYHNLPENKDLNFYSFVTDSRPLQETDTTASETKEPLTREELALQRRLKVAARRQMWKQEKRQLKAIVSGVQVAKPDFSLEQAAEDFPAL</sequence>
<dbReference type="AlphaFoldDB" id="A0A1B6GRI8"/>